<name>A0A6A5YZ94_9PLEO</name>
<organism evidence="4 5">
    <name type="scientific">Lophiotrema nucula</name>
    <dbReference type="NCBI Taxonomy" id="690887"/>
    <lineage>
        <taxon>Eukaryota</taxon>
        <taxon>Fungi</taxon>
        <taxon>Dikarya</taxon>
        <taxon>Ascomycota</taxon>
        <taxon>Pezizomycotina</taxon>
        <taxon>Dothideomycetes</taxon>
        <taxon>Pleosporomycetidae</taxon>
        <taxon>Pleosporales</taxon>
        <taxon>Lophiotremataceae</taxon>
        <taxon>Lophiotrema</taxon>
    </lineage>
</organism>
<evidence type="ECO:0000313" key="5">
    <source>
        <dbReference type="Proteomes" id="UP000799770"/>
    </source>
</evidence>
<evidence type="ECO:0000256" key="2">
    <source>
        <dbReference type="ARBA" id="ARBA00022643"/>
    </source>
</evidence>
<dbReference type="Proteomes" id="UP000799770">
    <property type="component" value="Unassembled WGS sequence"/>
</dbReference>
<dbReference type="Gene3D" id="3.20.20.70">
    <property type="entry name" value="Aldolase class I"/>
    <property type="match status" value="1"/>
</dbReference>
<keyword evidence="3" id="KW-0560">Oxidoreductase</keyword>
<dbReference type="Pfam" id="PF03060">
    <property type="entry name" value="NMO"/>
    <property type="match status" value="1"/>
</dbReference>
<reference evidence="4" key="1">
    <citation type="journal article" date="2020" name="Stud. Mycol.">
        <title>101 Dothideomycetes genomes: a test case for predicting lifestyles and emergence of pathogens.</title>
        <authorList>
            <person name="Haridas S."/>
            <person name="Albert R."/>
            <person name="Binder M."/>
            <person name="Bloem J."/>
            <person name="Labutti K."/>
            <person name="Salamov A."/>
            <person name="Andreopoulos B."/>
            <person name="Baker S."/>
            <person name="Barry K."/>
            <person name="Bills G."/>
            <person name="Bluhm B."/>
            <person name="Cannon C."/>
            <person name="Castanera R."/>
            <person name="Culley D."/>
            <person name="Daum C."/>
            <person name="Ezra D."/>
            <person name="Gonzalez J."/>
            <person name="Henrissat B."/>
            <person name="Kuo A."/>
            <person name="Liang C."/>
            <person name="Lipzen A."/>
            <person name="Lutzoni F."/>
            <person name="Magnuson J."/>
            <person name="Mondo S."/>
            <person name="Nolan M."/>
            <person name="Ohm R."/>
            <person name="Pangilinan J."/>
            <person name="Park H.-J."/>
            <person name="Ramirez L."/>
            <person name="Alfaro M."/>
            <person name="Sun H."/>
            <person name="Tritt A."/>
            <person name="Yoshinaga Y."/>
            <person name="Zwiers L.-H."/>
            <person name="Turgeon B."/>
            <person name="Goodwin S."/>
            <person name="Spatafora J."/>
            <person name="Crous P."/>
            <person name="Grigoriev I."/>
        </authorList>
    </citation>
    <scope>NUCLEOTIDE SEQUENCE</scope>
    <source>
        <strain evidence="4">CBS 627.86</strain>
    </source>
</reference>
<keyword evidence="5" id="KW-1185">Reference proteome</keyword>
<evidence type="ECO:0000313" key="4">
    <source>
        <dbReference type="EMBL" id="KAF2112485.1"/>
    </source>
</evidence>
<dbReference type="GO" id="GO:0018580">
    <property type="term" value="F:nitronate monooxygenase activity"/>
    <property type="evidence" value="ECO:0007669"/>
    <property type="project" value="InterPro"/>
</dbReference>
<protein>
    <submittedName>
        <fullName evidence="4">Oxidoreductase 2-nitropropane dioxygenase</fullName>
    </submittedName>
</protein>
<dbReference type="EMBL" id="ML977331">
    <property type="protein sequence ID" value="KAF2112485.1"/>
    <property type="molecule type" value="Genomic_DNA"/>
</dbReference>
<accession>A0A6A5YZ94</accession>
<dbReference type="InterPro" id="IPR013785">
    <property type="entry name" value="Aldolase_TIM"/>
</dbReference>
<dbReference type="AlphaFoldDB" id="A0A6A5YZ94"/>
<evidence type="ECO:0000256" key="1">
    <source>
        <dbReference type="ARBA" id="ARBA00022630"/>
    </source>
</evidence>
<dbReference type="CDD" id="cd04730">
    <property type="entry name" value="NPD_like"/>
    <property type="match status" value="1"/>
</dbReference>
<dbReference type="PANTHER" id="PTHR32332">
    <property type="entry name" value="2-NITROPROPANE DIOXYGENASE"/>
    <property type="match status" value="1"/>
</dbReference>
<dbReference type="SUPFAM" id="SSF51412">
    <property type="entry name" value="Inosine monophosphate dehydrogenase (IMPDH)"/>
    <property type="match status" value="1"/>
</dbReference>
<dbReference type="InterPro" id="IPR004136">
    <property type="entry name" value="NMO"/>
</dbReference>
<keyword evidence="2" id="KW-0288">FMN</keyword>
<gene>
    <name evidence="4" type="ORF">BDV96DRAFT_623174</name>
</gene>
<sequence>MAATLNKLKKDYPWIQTPLIVGAPMRLIALDEIAIEVSRAGGIGFLAAGTDISQTSAHLQKVKASFERQPIKTRDDLLPIGLGFITWGAPLTPSLQLIAQYRPAAIWLFAYKDPDHLTEWVEGVRQASPETRIWIQIGSVAQALETLLLSPDILVVQGADAGGHGLVKGAGLIPLLPEVADSITSGLGEGESKPVLIAAGGIMESRTASAALALGASGVVLGTRLLATPEAAITPGYRNEVLRASDGGQTTVRTKVYDSVRGTTGWSEHYNARGVINRTLRDHEEGLDVEENKKLYEEEVKKGDEGWGFGGRMTTYAGAGVGLVREVKPAADVVREVREGVKEVLGRVVL</sequence>
<proteinExistence type="predicted"/>
<dbReference type="PANTHER" id="PTHR32332:SF34">
    <property type="entry name" value="2-NITROPROPANE DIOXYGENASE FAMILY, PUTATIVE-RELATED"/>
    <property type="match status" value="1"/>
</dbReference>
<dbReference type="GO" id="GO:0051213">
    <property type="term" value="F:dioxygenase activity"/>
    <property type="evidence" value="ECO:0007669"/>
    <property type="project" value="UniProtKB-KW"/>
</dbReference>
<keyword evidence="1" id="KW-0285">Flavoprotein</keyword>
<keyword evidence="4" id="KW-0223">Dioxygenase</keyword>
<evidence type="ECO:0000256" key="3">
    <source>
        <dbReference type="ARBA" id="ARBA00023002"/>
    </source>
</evidence>
<dbReference type="OrthoDB" id="2349068at2759"/>